<evidence type="ECO:0000259" key="2">
    <source>
        <dbReference type="Pfam" id="PF01337"/>
    </source>
</evidence>
<dbReference type="InterPro" id="IPR035905">
    <property type="entry name" value="Barstar-like_sf"/>
</dbReference>
<reference evidence="4" key="1">
    <citation type="submission" date="2020-01" db="EMBL/GenBank/DDBJ databases">
        <title>'Steroidobacter agaridevorans' sp. nov., agar-degrading bacteria isolated from rhizosphere soils.</title>
        <authorList>
            <person name="Ikenaga M."/>
            <person name="Kataoka M."/>
            <person name="Murouchi A."/>
            <person name="Katsuragi S."/>
            <person name="Sakai M."/>
        </authorList>
    </citation>
    <scope>NUCLEOTIDE SEQUENCE [LARGE SCALE GENOMIC DNA]</scope>
    <source>
        <strain evidence="4">YU21-B</strain>
    </source>
</reference>
<sequence length="112" mass="12722">MIVTSVKIDCARITDWASFHSVFAEAFGFPDFYGKNISAWIDCLTSLDAPEEGMTKLHCAPGTVITLQLDHVREFRRTCPEQYAALIECSAFVNWRRNETKQDSVLALSFRD</sequence>
<comment type="caution">
    <text evidence="3">The sequence shown here is derived from an EMBL/GenBank/DDBJ whole genome shotgun (WGS) entry which is preliminary data.</text>
</comment>
<feature type="domain" description="Barstar (barnase inhibitor)" evidence="2">
    <location>
        <begin position="5"/>
        <end position="100"/>
    </location>
</feature>
<protein>
    <submittedName>
        <fullName evidence="3">Barnase inhibitor</fullName>
    </submittedName>
</protein>
<dbReference type="InterPro" id="IPR000468">
    <property type="entry name" value="Barstar"/>
</dbReference>
<evidence type="ECO:0000313" key="3">
    <source>
        <dbReference type="EMBL" id="GFE78648.1"/>
    </source>
</evidence>
<dbReference type="Pfam" id="PF01337">
    <property type="entry name" value="Barstar"/>
    <property type="match status" value="1"/>
</dbReference>
<dbReference type="Proteomes" id="UP000445000">
    <property type="component" value="Unassembled WGS sequence"/>
</dbReference>
<evidence type="ECO:0000256" key="1">
    <source>
        <dbReference type="ARBA" id="ARBA00006845"/>
    </source>
</evidence>
<gene>
    <name evidence="3" type="ORF">GCM10011487_06480</name>
</gene>
<dbReference type="RefSeq" id="WP_161810521.1">
    <property type="nucleotide sequence ID" value="NZ_BLJN01000001.1"/>
</dbReference>
<proteinExistence type="inferred from homology"/>
<dbReference type="AlphaFoldDB" id="A0A829Y6U8"/>
<keyword evidence="4" id="KW-1185">Reference proteome</keyword>
<accession>A0A829Y6U8</accession>
<dbReference type="SUPFAM" id="SSF52038">
    <property type="entry name" value="Barstar-related"/>
    <property type="match status" value="1"/>
</dbReference>
<dbReference type="EMBL" id="BLJN01000001">
    <property type="protein sequence ID" value="GFE78648.1"/>
    <property type="molecule type" value="Genomic_DNA"/>
</dbReference>
<evidence type="ECO:0000313" key="4">
    <source>
        <dbReference type="Proteomes" id="UP000445000"/>
    </source>
</evidence>
<dbReference type="Gene3D" id="3.30.370.10">
    <property type="entry name" value="Barstar-like"/>
    <property type="match status" value="1"/>
</dbReference>
<comment type="similarity">
    <text evidence="1">Belongs to the barstar family.</text>
</comment>
<name>A0A829Y6U8_9GAMM</name>
<organism evidence="3 4">
    <name type="scientific">Steroidobacter agaridevorans</name>
    <dbReference type="NCBI Taxonomy" id="2695856"/>
    <lineage>
        <taxon>Bacteria</taxon>
        <taxon>Pseudomonadati</taxon>
        <taxon>Pseudomonadota</taxon>
        <taxon>Gammaproteobacteria</taxon>
        <taxon>Steroidobacterales</taxon>
        <taxon>Steroidobacteraceae</taxon>
        <taxon>Steroidobacter</taxon>
    </lineage>
</organism>